<feature type="domain" description="Translin-associated factor X-interacting protein 1 N-terminal" evidence="3">
    <location>
        <begin position="51"/>
        <end position="161"/>
    </location>
</feature>
<proteinExistence type="predicted"/>
<dbReference type="PANTHER" id="PTHR16306">
    <property type="entry name" value="TRANSLIN-ASSOCIATED FACTOR X-INTERACTING PROTEIN 1"/>
    <property type="match status" value="1"/>
</dbReference>
<evidence type="ECO:0000256" key="2">
    <source>
        <dbReference type="SAM" id="Coils"/>
    </source>
</evidence>
<feature type="coiled-coil region" evidence="2">
    <location>
        <begin position="230"/>
        <end position="257"/>
    </location>
</feature>
<name>A0A9W7TUV5_TRIRA</name>
<dbReference type="EMBL" id="JAFHDT010000012">
    <property type="protein sequence ID" value="KAI7802524.1"/>
    <property type="molecule type" value="Genomic_DNA"/>
</dbReference>
<evidence type="ECO:0000256" key="1">
    <source>
        <dbReference type="ARBA" id="ARBA00023054"/>
    </source>
</evidence>
<sequence length="614" mass="71738">MSVRKEFKIPPTSHSERQAISTFQAAQKQREIRSHENERSLTRPRFLEHLECYLKRELEGLDIHDPKIQQLRLQVYQEVFGYLIDEFKTYKPIFSAIKKEYDITLASQREQIRDLLPLREKLVLVSEQCEKRVLDLMVQERDEIRALKQECQRLQCIIERMNEQQSALQIQVDHLKKDLAIQYELYREERDARKLLILKISTMHSSQDVEDDDKKEDMEAEDPVMVKMALQVCREDLTKAQVELNRLQAEYSDVVSRRDWESLNGFHEETLRKLETFQADFDLMKTEYDTLLEVHRQVVYNILGGNERHTELFERQSSQKKLEILLQEMNSQVPDQFFNGLGFSSDVPIYLRYEGTFKDLKLRKADVVRIIKDIWREKTAENENNDDCRDLKVFLHSYLVDQFKEKAGQWVYSLIEIIKNNLSDDLICLFNDILTGKVDESLYHGQTQLMSHLLKVVIQSDIKECGLLTVSEFSDALRKALPLKSDQAIQELLAAAHTELESNGERIAYQTLFTEDTDGKHKEFLSLVKQQATAERLQYVSELRIQLEGKGTVNAEDLRTVFITIDPSLDSASLDRNLSVAFQTKVWELQDLDVNTEVVLQRLSVADVKRAGPK</sequence>
<dbReference type="PANTHER" id="PTHR16306:SF0">
    <property type="entry name" value="TRANSLIN-ASSOCIATED FACTOR X-INTERACTING PROTEIN 1"/>
    <property type="match status" value="1"/>
</dbReference>
<reference evidence="4" key="1">
    <citation type="submission" date="2021-02" db="EMBL/GenBank/DDBJ databases">
        <title>Comparative genomics reveals that relaxation of natural selection precedes convergent phenotypic evolution of cavefish.</title>
        <authorList>
            <person name="Peng Z."/>
        </authorList>
    </citation>
    <scope>NUCLEOTIDE SEQUENCE</scope>
    <source>
        <tissue evidence="4">Muscle</tissue>
    </source>
</reference>
<feature type="coiled-coil region" evidence="2">
    <location>
        <begin position="137"/>
        <end position="178"/>
    </location>
</feature>
<protein>
    <submittedName>
        <fullName evidence="4">Translin-associated factor X-interacting protein 1</fullName>
    </submittedName>
</protein>
<accession>A0A9W7TUV5</accession>
<keyword evidence="1 2" id="KW-0175">Coiled coil</keyword>
<dbReference type="AlphaFoldDB" id="A0A9W7TUV5"/>
<dbReference type="InterPro" id="IPR032755">
    <property type="entry name" value="TSNAXIP1_N"/>
</dbReference>
<organism evidence="4 5">
    <name type="scientific">Triplophysa rosa</name>
    <name type="common">Cave loach</name>
    <dbReference type="NCBI Taxonomy" id="992332"/>
    <lineage>
        <taxon>Eukaryota</taxon>
        <taxon>Metazoa</taxon>
        <taxon>Chordata</taxon>
        <taxon>Craniata</taxon>
        <taxon>Vertebrata</taxon>
        <taxon>Euteleostomi</taxon>
        <taxon>Actinopterygii</taxon>
        <taxon>Neopterygii</taxon>
        <taxon>Teleostei</taxon>
        <taxon>Ostariophysi</taxon>
        <taxon>Cypriniformes</taxon>
        <taxon>Nemacheilidae</taxon>
        <taxon>Triplophysa</taxon>
    </lineage>
</organism>
<evidence type="ECO:0000313" key="4">
    <source>
        <dbReference type="EMBL" id="KAI7802524.1"/>
    </source>
</evidence>
<keyword evidence="5" id="KW-1185">Reference proteome</keyword>
<dbReference type="Pfam" id="PF15739">
    <property type="entry name" value="TSNAXIP1_N"/>
    <property type="match status" value="1"/>
</dbReference>
<comment type="caution">
    <text evidence="4">The sequence shown here is derived from an EMBL/GenBank/DDBJ whole genome shotgun (WGS) entry which is preliminary data.</text>
</comment>
<dbReference type="GO" id="GO:0005737">
    <property type="term" value="C:cytoplasm"/>
    <property type="evidence" value="ECO:0007669"/>
    <property type="project" value="TreeGrafter"/>
</dbReference>
<gene>
    <name evidence="4" type="ORF">IRJ41_012356</name>
</gene>
<evidence type="ECO:0000313" key="5">
    <source>
        <dbReference type="Proteomes" id="UP001059041"/>
    </source>
</evidence>
<evidence type="ECO:0000259" key="3">
    <source>
        <dbReference type="Pfam" id="PF15739"/>
    </source>
</evidence>
<dbReference type="Proteomes" id="UP001059041">
    <property type="component" value="Linkage Group LG12"/>
</dbReference>